<gene>
    <name evidence="2" type="ORF">I302_01114</name>
    <name evidence="3" type="ORF">I302_102424</name>
</gene>
<reference evidence="2" key="3">
    <citation type="submission" date="2014-01" db="EMBL/GenBank/DDBJ databases">
        <title>Evolution of pathogenesis and genome organization in the Tremellales.</title>
        <authorList>
            <person name="Cuomo C."/>
            <person name="Litvintseva A."/>
            <person name="Heitman J."/>
            <person name="Chen Y."/>
            <person name="Sun S."/>
            <person name="Springer D."/>
            <person name="Dromer F."/>
            <person name="Young S."/>
            <person name="Zeng Q."/>
            <person name="Chapman S."/>
            <person name="Gujja S."/>
            <person name="Saif S."/>
            <person name="Birren B."/>
        </authorList>
    </citation>
    <scope>NUCLEOTIDE SEQUENCE</scope>
    <source>
        <strain evidence="2">CBS 10118</strain>
    </source>
</reference>
<dbReference type="RefSeq" id="XP_019050675.1">
    <property type="nucleotide sequence ID" value="XM_019187797.1"/>
</dbReference>
<accession>A0A1B9GF58</accession>
<dbReference type="EMBL" id="CP144541">
    <property type="protein sequence ID" value="WVW80442.1"/>
    <property type="molecule type" value="Genomic_DNA"/>
</dbReference>
<dbReference type="GeneID" id="30205513"/>
<reference evidence="2" key="1">
    <citation type="submission" date="2013-07" db="EMBL/GenBank/DDBJ databases">
        <title>The Genome Sequence of Cryptococcus bestiolae CBS10118.</title>
        <authorList>
            <consortium name="The Broad Institute Genome Sequencing Platform"/>
            <person name="Cuomo C."/>
            <person name="Litvintseva A."/>
            <person name="Chen Y."/>
            <person name="Heitman J."/>
            <person name="Sun S."/>
            <person name="Springer D."/>
            <person name="Dromer F."/>
            <person name="Young S.K."/>
            <person name="Zeng Q."/>
            <person name="Gargeya S."/>
            <person name="Fitzgerald M."/>
            <person name="Abouelleil A."/>
            <person name="Alvarado L."/>
            <person name="Berlin A.M."/>
            <person name="Chapman S.B."/>
            <person name="Dewar J."/>
            <person name="Goldberg J."/>
            <person name="Griggs A."/>
            <person name="Gujja S."/>
            <person name="Hansen M."/>
            <person name="Howarth C."/>
            <person name="Imamovic A."/>
            <person name="Larimer J."/>
            <person name="McCowan C."/>
            <person name="Murphy C."/>
            <person name="Pearson M."/>
            <person name="Priest M."/>
            <person name="Roberts A."/>
            <person name="Saif S."/>
            <person name="Shea T."/>
            <person name="Sykes S."/>
            <person name="Wortman J."/>
            <person name="Nusbaum C."/>
            <person name="Birren B."/>
        </authorList>
    </citation>
    <scope>NUCLEOTIDE SEQUENCE [LARGE SCALE GENOMIC DNA]</scope>
    <source>
        <strain evidence="2">CBS 10118</strain>
    </source>
</reference>
<name>A0A1B9GF58_9TREE</name>
<protein>
    <submittedName>
        <fullName evidence="2">Uncharacterized protein</fullName>
    </submittedName>
</protein>
<dbReference type="AlphaFoldDB" id="A0A1B9GF58"/>
<reference evidence="3" key="4">
    <citation type="submission" date="2024-02" db="EMBL/GenBank/DDBJ databases">
        <title>Comparative genomics of Cryptococcus and Kwoniella reveals pathogenesis evolution and contrasting modes of karyotype evolution via chromosome fusion or intercentromeric recombination.</title>
        <authorList>
            <person name="Coelho M.A."/>
            <person name="David-Palma M."/>
            <person name="Shea T."/>
            <person name="Bowers K."/>
            <person name="McGinley-Smith S."/>
            <person name="Mohammad A.W."/>
            <person name="Gnirke A."/>
            <person name="Yurkov A.M."/>
            <person name="Nowrousian M."/>
            <person name="Sun S."/>
            <person name="Cuomo C.A."/>
            <person name="Heitman J."/>
        </authorList>
    </citation>
    <scope>NUCLEOTIDE SEQUENCE</scope>
    <source>
        <strain evidence="3">CBS 10118</strain>
    </source>
</reference>
<dbReference type="Proteomes" id="UP000092730">
    <property type="component" value="Chromosome 1"/>
</dbReference>
<feature type="region of interest" description="Disordered" evidence="1">
    <location>
        <begin position="62"/>
        <end position="102"/>
    </location>
</feature>
<organism evidence="2">
    <name type="scientific">Kwoniella bestiolae CBS 10118</name>
    <dbReference type="NCBI Taxonomy" id="1296100"/>
    <lineage>
        <taxon>Eukaryota</taxon>
        <taxon>Fungi</taxon>
        <taxon>Dikarya</taxon>
        <taxon>Basidiomycota</taxon>
        <taxon>Agaricomycotina</taxon>
        <taxon>Tremellomycetes</taxon>
        <taxon>Tremellales</taxon>
        <taxon>Cryptococcaceae</taxon>
        <taxon>Kwoniella</taxon>
    </lineage>
</organism>
<reference evidence="3" key="2">
    <citation type="submission" date="2013-07" db="EMBL/GenBank/DDBJ databases">
        <authorList>
            <consortium name="The Broad Institute Genome Sequencing Platform"/>
            <person name="Cuomo C."/>
            <person name="Litvintseva A."/>
            <person name="Chen Y."/>
            <person name="Heitman J."/>
            <person name="Sun S."/>
            <person name="Springer D."/>
            <person name="Dromer F."/>
            <person name="Young S.K."/>
            <person name="Zeng Q."/>
            <person name="Gargeya S."/>
            <person name="Fitzgerald M."/>
            <person name="Abouelleil A."/>
            <person name="Alvarado L."/>
            <person name="Berlin A.M."/>
            <person name="Chapman S.B."/>
            <person name="Dewar J."/>
            <person name="Goldberg J."/>
            <person name="Griggs A."/>
            <person name="Gujja S."/>
            <person name="Hansen M."/>
            <person name="Howarth C."/>
            <person name="Imamovic A."/>
            <person name="Larimer J."/>
            <person name="McCowan C."/>
            <person name="Murphy C."/>
            <person name="Pearson M."/>
            <person name="Priest M."/>
            <person name="Roberts A."/>
            <person name="Saif S."/>
            <person name="Shea T."/>
            <person name="Sykes S."/>
            <person name="Wortman J."/>
            <person name="Nusbaum C."/>
            <person name="Birren B."/>
        </authorList>
    </citation>
    <scope>NUCLEOTIDE SEQUENCE</scope>
    <source>
        <strain evidence="3">CBS 10118</strain>
    </source>
</reference>
<evidence type="ECO:0000313" key="3">
    <source>
        <dbReference type="EMBL" id="WVW80442.1"/>
    </source>
</evidence>
<feature type="compositionally biased region" description="Low complexity" evidence="1">
    <location>
        <begin position="63"/>
        <end position="86"/>
    </location>
</feature>
<evidence type="ECO:0000313" key="4">
    <source>
        <dbReference type="Proteomes" id="UP000092730"/>
    </source>
</evidence>
<keyword evidence="4" id="KW-1185">Reference proteome</keyword>
<evidence type="ECO:0000313" key="2">
    <source>
        <dbReference type="EMBL" id="OCF29605.1"/>
    </source>
</evidence>
<dbReference type="KEGG" id="kbi:30205513"/>
<dbReference type="EMBL" id="KI894018">
    <property type="protein sequence ID" value="OCF29605.1"/>
    <property type="molecule type" value="Genomic_DNA"/>
</dbReference>
<evidence type="ECO:0000256" key="1">
    <source>
        <dbReference type="SAM" id="MobiDB-lite"/>
    </source>
</evidence>
<proteinExistence type="predicted"/>
<sequence>MFVHPRVLVHAILDRYIGLTSDPGLVLAVSISLAQEAVVTTAISSRTDGGTADPVHAVYQVPSTNNITSGSTSNSGTDANTSTSTDTNKDNNRSSGATFGQK</sequence>
<dbReference type="VEuPathDB" id="FungiDB:I302_01114"/>